<reference evidence="2 3" key="1">
    <citation type="journal article" date="2023" name="BMC Biol.">
        <title>The compact genome of the sponge Oopsacas minuta (Hexactinellida) is lacking key metazoan core genes.</title>
        <authorList>
            <person name="Santini S."/>
            <person name="Schenkelaars Q."/>
            <person name="Jourda C."/>
            <person name="Duchesne M."/>
            <person name="Belahbib H."/>
            <person name="Rocher C."/>
            <person name="Selva M."/>
            <person name="Riesgo A."/>
            <person name="Vervoort M."/>
            <person name="Leys S.P."/>
            <person name="Kodjabachian L."/>
            <person name="Le Bivic A."/>
            <person name="Borchiellini C."/>
            <person name="Claverie J.M."/>
            <person name="Renard E."/>
        </authorList>
    </citation>
    <scope>NUCLEOTIDE SEQUENCE [LARGE SCALE GENOMIC DNA]</scope>
    <source>
        <strain evidence="2">SPO-2</strain>
    </source>
</reference>
<dbReference type="EMBL" id="JAKMXF010000335">
    <property type="protein sequence ID" value="KAI6647942.1"/>
    <property type="molecule type" value="Genomic_DNA"/>
</dbReference>
<dbReference type="GO" id="GO:0006120">
    <property type="term" value="P:mitochondrial electron transport, NADH to ubiquinone"/>
    <property type="evidence" value="ECO:0007669"/>
    <property type="project" value="TreeGrafter"/>
</dbReference>
<dbReference type="PANTHER" id="PTHR13156:SF0">
    <property type="entry name" value="NADH DEHYDROGENASE [UBIQUINONE] IRON-SULFUR PROTEIN 6, MITOCHONDRIAL"/>
    <property type="match status" value="1"/>
</dbReference>
<dbReference type="AlphaFoldDB" id="A0AAV7JGD0"/>
<evidence type="ECO:0000313" key="2">
    <source>
        <dbReference type="EMBL" id="KAI6647942.1"/>
    </source>
</evidence>
<dbReference type="PANTHER" id="PTHR13156">
    <property type="entry name" value="NADH-UBIQUINONE OXIDOREDUCTASE 13 KD-A SUBUNIT"/>
    <property type="match status" value="1"/>
</dbReference>
<accession>A0AAV7JGD0</accession>
<dbReference type="Pfam" id="PF10276">
    <property type="entry name" value="zf-CHCC"/>
    <property type="match status" value="1"/>
</dbReference>
<comment type="caution">
    <text evidence="2">The sequence shown here is derived from an EMBL/GenBank/DDBJ whole genome shotgun (WGS) entry which is preliminary data.</text>
</comment>
<evidence type="ECO:0000259" key="1">
    <source>
        <dbReference type="Pfam" id="PF10276"/>
    </source>
</evidence>
<dbReference type="InterPro" id="IPR019401">
    <property type="entry name" value="Znf_CHCC"/>
</dbReference>
<name>A0AAV7JGD0_9METZ</name>
<dbReference type="GO" id="GO:0005739">
    <property type="term" value="C:mitochondrion"/>
    <property type="evidence" value="ECO:0007669"/>
    <property type="project" value="GOC"/>
</dbReference>
<dbReference type="Gene3D" id="2.60.260.40">
    <property type="entry name" value="q5lls5 like domains"/>
    <property type="match status" value="1"/>
</dbReference>
<proteinExistence type="predicted"/>
<dbReference type="Proteomes" id="UP001165289">
    <property type="component" value="Unassembled WGS sequence"/>
</dbReference>
<protein>
    <submittedName>
        <fullName evidence="2">NADH dehydrogenase</fullName>
    </submittedName>
</protein>
<gene>
    <name evidence="2" type="ORF">LOD99_8402</name>
</gene>
<evidence type="ECO:0000313" key="3">
    <source>
        <dbReference type="Proteomes" id="UP001165289"/>
    </source>
</evidence>
<keyword evidence="3" id="KW-1185">Reference proteome</keyword>
<feature type="domain" description="Zinc finger CHCC-type" evidence="1">
    <location>
        <begin position="79"/>
        <end position="113"/>
    </location>
</feature>
<organism evidence="2 3">
    <name type="scientific">Oopsacas minuta</name>
    <dbReference type="NCBI Taxonomy" id="111878"/>
    <lineage>
        <taxon>Eukaryota</taxon>
        <taxon>Metazoa</taxon>
        <taxon>Porifera</taxon>
        <taxon>Hexactinellida</taxon>
        <taxon>Hexasterophora</taxon>
        <taxon>Lyssacinosida</taxon>
        <taxon>Leucopsacidae</taxon>
        <taxon>Oopsacas</taxon>
    </lineage>
</organism>
<sequence>MFRLLVSKPYFGVANRHSIVTARKLSKSFPEDTQTHTGQRWDRKDTRLTRFIDKGKEINTRFAINLLSEEPVAIINDTHVYCGGELGALGHPKVYINLDKPHIQSCGYCGKTFVAKQFKELATSKS</sequence>